<dbReference type="EMBL" id="AVFL01000016">
    <property type="protein sequence ID" value="EWY38813.1"/>
    <property type="molecule type" value="Genomic_DNA"/>
</dbReference>
<dbReference type="InterPro" id="IPR007631">
    <property type="entry name" value="RNA_pol_sigma_70_non-ess"/>
</dbReference>
<evidence type="ECO:0000256" key="4">
    <source>
        <dbReference type="ARBA" id="ARBA00023125"/>
    </source>
</evidence>
<dbReference type="PRINTS" id="PR00046">
    <property type="entry name" value="SIGMA70FCT"/>
</dbReference>
<dbReference type="Pfam" id="PF00140">
    <property type="entry name" value="Sigma70_r1_2"/>
    <property type="match status" value="1"/>
</dbReference>
<dbReference type="Gene3D" id="1.10.601.10">
    <property type="entry name" value="RNA Polymerase Primary Sigma Factor"/>
    <property type="match status" value="1"/>
</dbReference>
<dbReference type="NCBIfam" id="TIGR02937">
    <property type="entry name" value="sigma70-ECF"/>
    <property type="match status" value="1"/>
</dbReference>
<dbReference type="OrthoDB" id="9809557at2"/>
<name>W9H4X7_9PROT</name>
<evidence type="ECO:0000256" key="5">
    <source>
        <dbReference type="ARBA" id="ARBA00023163"/>
    </source>
</evidence>
<evidence type="ECO:0000256" key="1">
    <source>
        <dbReference type="ARBA" id="ARBA00007788"/>
    </source>
</evidence>
<dbReference type="InterPro" id="IPR013325">
    <property type="entry name" value="RNA_pol_sigma_r2"/>
</dbReference>
<dbReference type="PROSITE" id="PS00715">
    <property type="entry name" value="SIGMA70_1"/>
    <property type="match status" value="1"/>
</dbReference>
<dbReference type="PATRIC" id="fig|1385369.3.peg.4218"/>
<comment type="similarity">
    <text evidence="1 6">Belongs to the sigma-70 factor family.</text>
</comment>
<dbReference type="InterPro" id="IPR013324">
    <property type="entry name" value="RNA_pol_sigma_r3/r4-like"/>
</dbReference>
<dbReference type="Pfam" id="PF04542">
    <property type="entry name" value="Sigma70_r2"/>
    <property type="match status" value="1"/>
</dbReference>
<dbReference type="STRING" id="1385369.N825_11220"/>
<keyword evidence="5 6" id="KW-0804">Transcription</keyword>
<sequence>MTALEVTAQPVADTDRAPAVRNETTGARGNIAFAEHSTDPVRLYLRDVAQHPLLTREQEVTLAQRMEAARSAIDDVIAVSPFTRTRLVQCLQGLREGSVNVGNIVDVERFTRIGAEADAEAAAGEAKSGDEVLDEDLEAVVDDADVAEPAALPVISAAELAEKVIEALERIVAADATDAAAAAVLVRELPLSVDLRTELINAMRDVNRRIVGVDGRLARVVTTAGVKREVFLEAYLGSEGQPDWLAKRAAKGGAWAKLAERKGAEVDALFAELAEIGQTVGLSIGEFRELSARLQRSQNDQIRTKEAFAKANLRLVAALARKHLNRGLPFLDLVQEGNIGLMTAIEKFDWRRGYKFSTYATWWIRQSMTRALADQGRTIRMPAHACEALTKIRRCAVQLRLRRGIEPTNEDIATALAMPVEKVAELLRMAADAVSLDAPVGDDDDGARLGDFLEDSATTGAFDAIAAGSLREKLSEILDDLTPREADIIRRRFGLAGTEETLEDIGRDYNVTRERIRQVEAKALQRLGRAKHARVLKTFLEG</sequence>
<keyword evidence="3 6" id="KW-0731">Sigma factor</keyword>
<dbReference type="RefSeq" id="WP_084164923.1">
    <property type="nucleotide sequence ID" value="NZ_AVFL01000016.1"/>
</dbReference>
<comment type="function">
    <text evidence="6">Sigma factors are initiation factors that promote the attachment of RNA polymerase to specific initiation sites and are then released.</text>
</comment>
<proteinExistence type="inferred from homology"/>
<dbReference type="Proteomes" id="UP000019486">
    <property type="component" value="Unassembled WGS sequence"/>
</dbReference>
<evidence type="ECO:0000259" key="8">
    <source>
        <dbReference type="PROSITE" id="PS00716"/>
    </source>
</evidence>
<dbReference type="InterPro" id="IPR050239">
    <property type="entry name" value="Sigma-70_RNA_pol_init_factors"/>
</dbReference>
<dbReference type="SUPFAM" id="SSF88659">
    <property type="entry name" value="Sigma3 and sigma4 domains of RNA polymerase sigma factors"/>
    <property type="match status" value="2"/>
</dbReference>
<accession>W9H4X7</accession>
<evidence type="ECO:0000313" key="10">
    <source>
        <dbReference type="Proteomes" id="UP000019486"/>
    </source>
</evidence>
<dbReference type="Pfam" id="PF04545">
    <property type="entry name" value="Sigma70_r4"/>
    <property type="match status" value="1"/>
</dbReference>
<dbReference type="AlphaFoldDB" id="W9H4X7"/>
<dbReference type="SUPFAM" id="SSF88946">
    <property type="entry name" value="Sigma2 domain of RNA polymerase sigma factors"/>
    <property type="match status" value="1"/>
</dbReference>
<dbReference type="InterPro" id="IPR007624">
    <property type="entry name" value="RNA_pol_sigma70_r3"/>
</dbReference>
<organism evidence="9 10">
    <name type="scientific">Skermanella stibiiresistens SB22</name>
    <dbReference type="NCBI Taxonomy" id="1385369"/>
    <lineage>
        <taxon>Bacteria</taxon>
        <taxon>Pseudomonadati</taxon>
        <taxon>Pseudomonadota</taxon>
        <taxon>Alphaproteobacteria</taxon>
        <taxon>Rhodospirillales</taxon>
        <taxon>Azospirillaceae</taxon>
        <taxon>Skermanella</taxon>
    </lineage>
</organism>
<evidence type="ECO:0000256" key="2">
    <source>
        <dbReference type="ARBA" id="ARBA00023015"/>
    </source>
</evidence>
<keyword evidence="2 6" id="KW-0805">Transcription regulation</keyword>
<dbReference type="InterPro" id="IPR036388">
    <property type="entry name" value="WH-like_DNA-bd_sf"/>
</dbReference>
<evidence type="ECO:0000256" key="3">
    <source>
        <dbReference type="ARBA" id="ARBA00023082"/>
    </source>
</evidence>
<dbReference type="GO" id="GO:0006352">
    <property type="term" value="P:DNA-templated transcription initiation"/>
    <property type="evidence" value="ECO:0007669"/>
    <property type="project" value="InterPro"/>
</dbReference>
<dbReference type="PROSITE" id="PS00716">
    <property type="entry name" value="SIGMA70_2"/>
    <property type="match status" value="1"/>
</dbReference>
<dbReference type="GO" id="GO:0016987">
    <property type="term" value="F:sigma factor activity"/>
    <property type="evidence" value="ECO:0007669"/>
    <property type="project" value="UniProtKB-KW"/>
</dbReference>
<dbReference type="CDD" id="cd06171">
    <property type="entry name" value="Sigma70_r4"/>
    <property type="match status" value="1"/>
</dbReference>
<comment type="caution">
    <text evidence="9">The sequence shown here is derived from an EMBL/GenBank/DDBJ whole genome shotgun (WGS) entry which is preliminary data.</text>
</comment>
<protein>
    <recommendedName>
        <fullName evidence="6">RNA polymerase sigma factor</fullName>
    </recommendedName>
</protein>
<feature type="domain" description="RNA polymerase sigma-70" evidence="7">
    <location>
        <begin position="332"/>
        <end position="345"/>
    </location>
</feature>
<dbReference type="Pfam" id="PF04546">
    <property type="entry name" value="Sigma70_ner"/>
    <property type="match status" value="1"/>
</dbReference>
<dbReference type="InterPro" id="IPR014284">
    <property type="entry name" value="RNA_pol_sigma-70_dom"/>
</dbReference>
<dbReference type="Pfam" id="PF04539">
    <property type="entry name" value="Sigma70_r3"/>
    <property type="match status" value="1"/>
</dbReference>
<evidence type="ECO:0000259" key="7">
    <source>
        <dbReference type="PROSITE" id="PS00715"/>
    </source>
</evidence>
<dbReference type="PANTHER" id="PTHR30603">
    <property type="entry name" value="RNA POLYMERASE SIGMA FACTOR RPO"/>
    <property type="match status" value="1"/>
</dbReference>
<dbReference type="InterPro" id="IPR007627">
    <property type="entry name" value="RNA_pol_sigma70_r2"/>
</dbReference>
<evidence type="ECO:0000256" key="6">
    <source>
        <dbReference type="RuleBase" id="RU362124"/>
    </source>
</evidence>
<dbReference type="InterPro" id="IPR009042">
    <property type="entry name" value="RNA_pol_sigma70_r1_2"/>
</dbReference>
<dbReference type="GO" id="GO:0003677">
    <property type="term" value="F:DNA binding"/>
    <property type="evidence" value="ECO:0007669"/>
    <property type="project" value="UniProtKB-KW"/>
</dbReference>
<evidence type="ECO:0000313" key="9">
    <source>
        <dbReference type="EMBL" id="EWY38813.1"/>
    </source>
</evidence>
<feature type="domain" description="RNA polymerase sigma-70" evidence="8">
    <location>
        <begin position="501"/>
        <end position="527"/>
    </location>
</feature>
<reference evidence="9 10" key="1">
    <citation type="submission" date="2013-08" db="EMBL/GenBank/DDBJ databases">
        <title>The genome sequence of Skermanella stibiiresistens.</title>
        <authorList>
            <person name="Zhu W."/>
            <person name="Wang G."/>
        </authorList>
    </citation>
    <scope>NUCLEOTIDE SEQUENCE [LARGE SCALE GENOMIC DNA]</scope>
    <source>
        <strain evidence="9 10">SB22</strain>
    </source>
</reference>
<keyword evidence="10" id="KW-1185">Reference proteome</keyword>
<dbReference type="PANTHER" id="PTHR30603:SF60">
    <property type="entry name" value="RNA POLYMERASE SIGMA FACTOR RPOD"/>
    <property type="match status" value="1"/>
</dbReference>
<dbReference type="InterPro" id="IPR000943">
    <property type="entry name" value="RNA_pol_sigma70"/>
</dbReference>
<gene>
    <name evidence="9" type="ORF">N825_11220</name>
</gene>
<dbReference type="InterPro" id="IPR007630">
    <property type="entry name" value="RNA_pol_sigma70_r4"/>
</dbReference>
<keyword evidence="4 6" id="KW-0238">DNA-binding</keyword>
<dbReference type="Gene3D" id="1.10.10.10">
    <property type="entry name" value="Winged helix-like DNA-binding domain superfamily/Winged helix DNA-binding domain"/>
    <property type="match status" value="2"/>
</dbReference>